<dbReference type="EMBL" id="LR026963">
    <property type="protein sequence ID" value="VBB69236.1"/>
    <property type="molecule type" value="Genomic_DNA"/>
</dbReference>
<proteinExistence type="predicted"/>
<feature type="transmembrane region" description="Helical" evidence="7">
    <location>
        <begin position="330"/>
        <end position="348"/>
    </location>
</feature>
<dbReference type="Pfam" id="PF00528">
    <property type="entry name" value="BPD_transp_1"/>
    <property type="match status" value="1"/>
</dbReference>
<keyword evidence="5 7" id="KW-1133">Transmembrane helix</keyword>
<dbReference type="InterPro" id="IPR035906">
    <property type="entry name" value="MetI-like_sf"/>
</dbReference>
<dbReference type="AlphaFoldDB" id="A0A484H5E4"/>
<dbReference type="PROSITE" id="PS50928">
    <property type="entry name" value="ABC_TM1"/>
    <property type="match status" value="1"/>
</dbReference>
<dbReference type="InterPro" id="IPR000515">
    <property type="entry name" value="MetI-like"/>
</dbReference>
<keyword evidence="2" id="KW-0813">Transport</keyword>
<dbReference type="Gene3D" id="1.10.3720.10">
    <property type="entry name" value="MetI-like"/>
    <property type="match status" value="1"/>
</dbReference>
<reference evidence="9" key="1">
    <citation type="submission" date="2018-10" db="EMBL/GenBank/DDBJ databases">
        <authorList>
            <person name="Gruber-Vodicka H."/>
            <person name="Jaeckle O."/>
        </authorList>
    </citation>
    <scope>NUCLEOTIDE SEQUENCE</scope>
</reference>
<organism evidence="9">
    <name type="scientific">invertebrate metagenome</name>
    <dbReference type="NCBI Taxonomy" id="1711999"/>
    <lineage>
        <taxon>unclassified sequences</taxon>
        <taxon>metagenomes</taxon>
        <taxon>organismal metagenomes</taxon>
    </lineage>
</organism>
<dbReference type="PANTHER" id="PTHR30465">
    <property type="entry name" value="INNER MEMBRANE ABC TRANSPORTER"/>
    <property type="match status" value="1"/>
</dbReference>
<dbReference type="SUPFAM" id="SSF161098">
    <property type="entry name" value="MetI-like"/>
    <property type="match status" value="1"/>
</dbReference>
<dbReference type="GO" id="GO:0005886">
    <property type="term" value="C:plasma membrane"/>
    <property type="evidence" value="ECO:0007669"/>
    <property type="project" value="UniProtKB-SubCell"/>
</dbReference>
<keyword evidence="3" id="KW-1003">Cell membrane</keyword>
<accession>A0A484H5E4</accession>
<evidence type="ECO:0000256" key="7">
    <source>
        <dbReference type="SAM" id="Phobius"/>
    </source>
</evidence>
<protein>
    <submittedName>
        <fullName evidence="9">Oligopeptide transport system permease protein OppB (TC 3.A.1.5.1)</fullName>
    </submittedName>
</protein>
<evidence type="ECO:0000313" key="9">
    <source>
        <dbReference type="EMBL" id="VBB69236.1"/>
    </source>
</evidence>
<sequence length="367" mass="41341">MVYYLIKRIMLIPITVFGIIFINFTIIQVAPGGPVEHVLSTLRGSVPDATARITGGHSKETSQTLFAIGSNSRSQYRGAHGLSPEFVRELEQQFGFDKAASERFFMLVRNYLTFNLGKSYYSNKSVISLIIEKLPVSISLGLWSTLIIYLISIPLGIIKSVRDGSRFDIITSYLMITSYAIPNFLFAVLLIIVFSGGRYLNWFPLRGLTSDCWQILTGSERILDYFWHITLPVMVMAISGFASLTLLTKNAFLDELSKQYVVTARAKGLSERSVLYRHVFRNAMLLVIAGFPHTLVRLLFTSSILTEVIFTLDGLGLLGFEAAQRRDYPVMFGTLYVFSLIGLLLNVISDIMLHLVDPRIDFEQRDT</sequence>
<evidence type="ECO:0000256" key="3">
    <source>
        <dbReference type="ARBA" id="ARBA00022475"/>
    </source>
</evidence>
<keyword evidence="4 7" id="KW-0812">Transmembrane</keyword>
<keyword evidence="6 7" id="KW-0472">Membrane</keyword>
<evidence type="ECO:0000256" key="2">
    <source>
        <dbReference type="ARBA" id="ARBA00022448"/>
    </source>
</evidence>
<dbReference type="PANTHER" id="PTHR30465:SF66">
    <property type="entry name" value="INNER MEMBRANE ABC TRANSPORTER PERMEASE PROTEIN YEJB"/>
    <property type="match status" value="1"/>
</dbReference>
<feature type="transmembrane region" description="Helical" evidence="7">
    <location>
        <begin position="170"/>
        <end position="194"/>
    </location>
</feature>
<dbReference type="CDD" id="cd06261">
    <property type="entry name" value="TM_PBP2"/>
    <property type="match status" value="1"/>
</dbReference>
<dbReference type="GO" id="GO:0055085">
    <property type="term" value="P:transmembrane transport"/>
    <property type="evidence" value="ECO:0007669"/>
    <property type="project" value="InterPro"/>
</dbReference>
<evidence type="ECO:0000256" key="4">
    <source>
        <dbReference type="ARBA" id="ARBA00022692"/>
    </source>
</evidence>
<evidence type="ECO:0000256" key="1">
    <source>
        <dbReference type="ARBA" id="ARBA00004651"/>
    </source>
</evidence>
<evidence type="ECO:0000256" key="5">
    <source>
        <dbReference type="ARBA" id="ARBA00022989"/>
    </source>
</evidence>
<dbReference type="GO" id="GO:0042884">
    <property type="term" value="P:microcin transport"/>
    <property type="evidence" value="ECO:0007669"/>
    <property type="project" value="TreeGrafter"/>
</dbReference>
<feature type="transmembrane region" description="Helical" evidence="7">
    <location>
        <begin position="138"/>
        <end position="158"/>
    </location>
</feature>
<feature type="transmembrane region" description="Helical" evidence="7">
    <location>
        <begin position="298"/>
        <end position="318"/>
    </location>
</feature>
<evidence type="ECO:0000256" key="6">
    <source>
        <dbReference type="ARBA" id="ARBA00023136"/>
    </source>
</evidence>
<feature type="transmembrane region" description="Helical" evidence="7">
    <location>
        <begin position="9"/>
        <end position="30"/>
    </location>
</feature>
<evidence type="ECO:0000259" key="8">
    <source>
        <dbReference type="PROSITE" id="PS50928"/>
    </source>
</evidence>
<feature type="domain" description="ABC transmembrane type-1" evidence="8">
    <location>
        <begin position="134"/>
        <end position="353"/>
    </location>
</feature>
<feature type="transmembrane region" description="Helical" evidence="7">
    <location>
        <begin position="225"/>
        <end position="248"/>
    </location>
</feature>
<comment type="subcellular location">
    <subcellularLocation>
        <location evidence="1">Cell membrane</location>
        <topology evidence="1">Multi-pass membrane protein</topology>
    </subcellularLocation>
</comment>
<name>A0A484H5E4_9ZZZZ</name>
<dbReference type="NCBIfam" id="NF011712">
    <property type="entry name" value="PRK15133.1"/>
    <property type="match status" value="1"/>
</dbReference>
<gene>
    <name evidence="9" type="ORF">RIEGSTA812A_PEG_709</name>
</gene>